<dbReference type="InterPro" id="IPR036704">
    <property type="entry name" value="RraA/RraA-like_sf"/>
</dbReference>
<dbReference type="SUPFAM" id="SSF53474">
    <property type="entry name" value="alpha/beta-Hydrolases"/>
    <property type="match status" value="1"/>
</dbReference>
<proteinExistence type="predicted"/>
<evidence type="ECO:0000313" key="3">
    <source>
        <dbReference type="EMBL" id="OHX66149.1"/>
    </source>
</evidence>
<dbReference type="CDD" id="cd16841">
    <property type="entry name" value="RraA_family"/>
    <property type="match status" value="1"/>
</dbReference>
<dbReference type="InterPro" id="IPR000073">
    <property type="entry name" value="AB_hydrolase_1"/>
</dbReference>
<evidence type="ECO:0000313" key="4">
    <source>
        <dbReference type="Proteomes" id="UP000179797"/>
    </source>
</evidence>
<gene>
    <name evidence="3" type="ORF">NH26_07195</name>
</gene>
<dbReference type="SUPFAM" id="SSF89562">
    <property type="entry name" value="RraA-like"/>
    <property type="match status" value="1"/>
</dbReference>
<evidence type="ECO:0000256" key="1">
    <source>
        <dbReference type="PIRSR" id="PIRSR605493-1"/>
    </source>
</evidence>
<dbReference type="Gene3D" id="3.50.30.40">
    <property type="entry name" value="Ribonuclease E inhibitor RraA/RraA-like"/>
    <property type="match status" value="1"/>
</dbReference>
<organism evidence="3 4">
    <name type="scientific">Flammeovirga pacifica</name>
    <dbReference type="NCBI Taxonomy" id="915059"/>
    <lineage>
        <taxon>Bacteria</taxon>
        <taxon>Pseudomonadati</taxon>
        <taxon>Bacteroidota</taxon>
        <taxon>Cytophagia</taxon>
        <taxon>Cytophagales</taxon>
        <taxon>Flammeovirgaceae</taxon>
        <taxon>Flammeovirga</taxon>
    </lineage>
</organism>
<feature type="domain" description="AB hydrolase-1" evidence="2">
    <location>
        <begin position="34"/>
        <end position="271"/>
    </location>
</feature>
<accession>A0A1S1YYR1</accession>
<reference evidence="3 4" key="1">
    <citation type="journal article" date="2012" name="Int. J. Syst. Evol. Microbiol.">
        <title>Flammeovirga pacifica sp. nov., isolated from deep-sea sediment.</title>
        <authorList>
            <person name="Xu H."/>
            <person name="Fu Y."/>
            <person name="Yang N."/>
            <person name="Ding Z."/>
            <person name="Lai Q."/>
            <person name="Zeng R."/>
        </authorList>
    </citation>
    <scope>NUCLEOTIDE SEQUENCE [LARGE SCALE GENOMIC DNA]</scope>
    <source>
        <strain evidence="4">DSM 24597 / LMG 26175 / WPAGA1</strain>
    </source>
</reference>
<dbReference type="Pfam" id="PF03737">
    <property type="entry name" value="RraA-like"/>
    <property type="match status" value="1"/>
</dbReference>
<dbReference type="InterPro" id="IPR005493">
    <property type="entry name" value="RraA/RraA-like"/>
</dbReference>
<dbReference type="OrthoDB" id="9780932at2"/>
<dbReference type="PANTHER" id="PTHR46438">
    <property type="entry name" value="ALPHA/BETA-HYDROLASES SUPERFAMILY PROTEIN"/>
    <property type="match status" value="1"/>
</dbReference>
<name>A0A1S1YYR1_FLAPC</name>
<sequence>MAVDIFKKYTNEQSKFLEIDGLNVHYRIEGEGFPIVLFHGTFASLHTWDRWTEVLSKKYKVIRLDIPGFGLTGPRPDRSYSIEIYLKFFESFFKKLDIKKFYLAGSSLGGWLAWEYAFRFKQQVRRLVLLDAAGFNDRDSIPLLFKLVQNPILKEFKMFHGVAEYLNTPKTIIEFFLKNAYGNSKRIEPTTTSRYHEMFTRKGNKEAFLNIATSSNVDHSDHLKDLDTPTLILWGEKDRWIPLANAYKFDFNLPNSSLIIYEGVGHVPMEEIPDKSANDVIHFLENESLDSGANIKTSNLCDRHPKEVTIGRPFYLESISQKKSFHGQVVCFKTNNPEMILERIEEENGKGRVLVVDWESDSPDALIDDDLAFALLHQEWEGIVSNANFRHKETISKLRVGIVGKHPYPKKATLETEAIEIHYHAEVAGVEFVDGDFVYVDEDGIVASKKNLIEWEKK</sequence>
<dbReference type="Gene3D" id="3.40.50.1820">
    <property type="entry name" value="alpha/beta hydrolase"/>
    <property type="match status" value="1"/>
</dbReference>
<dbReference type="RefSeq" id="WP_052431781.1">
    <property type="nucleotide sequence ID" value="NZ_JRYR02000001.1"/>
</dbReference>
<evidence type="ECO:0000259" key="2">
    <source>
        <dbReference type="Pfam" id="PF00561"/>
    </source>
</evidence>
<dbReference type="PANTHER" id="PTHR46438:SF11">
    <property type="entry name" value="LIPASE-RELATED"/>
    <property type="match status" value="1"/>
</dbReference>
<protein>
    <recommendedName>
        <fullName evidence="2">AB hydrolase-1 domain-containing protein</fullName>
    </recommendedName>
</protein>
<dbReference type="Pfam" id="PF00561">
    <property type="entry name" value="Abhydrolase_1"/>
    <property type="match status" value="1"/>
</dbReference>
<keyword evidence="4" id="KW-1185">Reference proteome</keyword>
<feature type="binding site" evidence="1">
    <location>
        <position position="390"/>
    </location>
    <ligand>
        <name>substrate</name>
    </ligand>
</feature>
<dbReference type="AlphaFoldDB" id="A0A1S1YYR1"/>
<dbReference type="PRINTS" id="PR00111">
    <property type="entry name" value="ABHYDROLASE"/>
</dbReference>
<dbReference type="InterPro" id="IPR029058">
    <property type="entry name" value="AB_hydrolase_fold"/>
</dbReference>
<dbReference type="Proteomes" id="UP000179797">
    <property type="component" value="Unassembled WGS sequence"/>
</dbReference>
<dbReference type="EMBL" id="JRYR02000001">
    <property type="protein sequence ID" value="OHX66149.1"/>
    <property type="molecule type" value="Genomic_DNA"/>
</dbReference>
<comment type="caution">
    <text evidence="3">The sequence shown here is derived from an EMBL/GenBank/DDBJ whole genome shotgun (WGS) entry which is preliminary data.</text>
</comment>
<dbReference type="STRING" id="915059.NH26_07195"/>